<sequence length="164" mass="19326">MQTIYKFHGLQFNGNKKSLADFSGKVLLIVNTASRCFFTKQYRSLEQLYQRYKDRGFEVLAFPSNDFHEQEPMTGFQLETFCRVHEQVTFPVFKRIHVVGDYCDPLYKFLADREQNGTVGVKPYWNFHKYLVDKNGKVVDFFYSFTSPQSGRVMTKIEQLISEL</sequence>
<dbReference type="PROSITE" id="PS51352">
    <property type="entry name" value="THIOREDOXIN_2"/>
    <property type="match status" value="1"/>
</dbReference>
<evidence type="ECO:0000313" key="7">
    <source>
        <dbReference type="EMBL" id="KGE12425.1"/>
    </source>
</evidence>
<evidence type="ECO:0000256" key="4">
    <source>
        <dbReference type="PIRSR" id="PIRSR000303-1"/>
    </source>
</evidence>
<dbReference type="RefSeq" id="WP_037503459.1">
    <property type="nucleotide sequence ID" value="NZ_JJMU01000070.1"/>
</dbReference>
<dbReference type="EMBL" id="JJMU01000070">
    <property type="protein sequence ID" value="KGE12425.1"/>
    <property type="molecule type" value="Genomic_DNA"/>
</dbReference>
<evidence type="ECO:0000256" key="1">
    <source>
        <dbReference type="ARBA" id="ARBA00006926"/>
    </source>
</evidence>
<dbReference type="Pfam" id="PF00255">
    <property type="entry name" value="GSHPx"/>
    <property type="match status" value="1"/>
</dbReference>
<organism evidence="7 8">
    <name type="scientific">Sphingobacterium deserti</name>
    <dbReference type="NCBI Taxonomy" id="1229276"/>
    <lineage>
        <taxon>Bacteria</taxon>
        <taxon>Pseudomonadati</taxon>
        <taxon>Bacteroidota</taxon>
        <taxon>Sphingobacteriia</taxon>
        <taxon>Sphingobacteriales</taxon>
        <taxon>Sphingobacteriaceae</taxon>
        <taxon>Sphingobacterium</taxon>
    </lineage>
</organism>
<name>A0A0B8T613_9SPHI</name>
<dbReference type="Proteomes" id="UP000031802">
    <property type="component" value="Unassembled WGS sequence"/>
</dbReference>
<protein>
    <recommendedName>
        <fullName evidence="5">Glutathione peroxidase</fullName>
    </recommendedName>
</protein>
<reference evidence="7 8" key="2">
    <citation type="journal article" date="2015" name="PLoS ONE">
        <title>Whole-Genome Optical Mapping and Finished Genome Sequence of Sphingobacterium deserti sp. nov., a New Species Isolated from the Western Desert of China.</title>
        <authorList>
            <person name="Teng C."/>
            <person name="Zhou Z."/>
            <person name="Molnar I."/>
            <person name="Li X."/>
            <person name="Tang R."/>
            <person name="Chen M."/>
            <person name="Wang L."/>
            <person name="Su S."/>
            <person name="Zhang W."/>
            <person name="Lin M."/>
        </authorList>
    </citation>
    <scope>NUCLEOTIDE SEQUENCE [LARGE SCALE GENOMIC DNA]</scope>
    <source>
        <strain evidence="8">ACCC05744</strain>
    </source>
</reference>
<accession>A0A0B8T613</accession>
<dbReference type="PANTHER" id="PTHR11592">
    <property type="entry name" value="GLUTATHIONE PEROXIDASE"/>
    <property type="match status" value="1"/>
</dbReference>
<keyword evidence="2 5" id="KW-0575">Peroxidase</keyword>
<feature type="active site" evidence="4">
    <location>
        <position position="36"/>
    </location>
</feature>
<evidence type="ECO:0000256" key="5">
    <source>
        <dbReference type="RuleBase" id="RU000499"/>
    </source>
</evidence>
<dbReference type="AlphaFoldDB" id="A0A0B8T613"/>
<gene>
    <name evidence="7" type="ORF">DI53_3803</name>
</gene>
<dbReference type="OrthoDB" id="9789406at2"/>
<proteinExistence type="inferred from homology"/>
<dbReference type="PIRSF" id="PIRSF000303">
    <property type="entry name" value="Glutathion_perox"/>
    <property type="match status" value="1"/>
</dbReference>
<dbReference type="InterPro" id="IPR000889">
    <property type="entry name" value="Glutathione_peroxidase"/>
</dbReference>
<evidence type="ECO:0000259" key="6">
    <source>
        <dbReference type="PROSITE" id="PS51352"/>
    </source>
</evidence>
<dbReference type="InterPro" id="IPR013766">
    <property type="entry name" value="Thioredoxin_domain"/>
</dbReference>
<dbReference type="InterPro" id="IPR036249">
    <property type="entry name" value="Thioredoxin-like_sf"/>
</dbReference>
<evidence type="ECO:0000256" key="2">
    <source>
        <dbReference type="ARBA" id="ARBA00022559"/>
    </source>
</evidence>
<comment type="caution">
    <text evidence="7">The sequence shown here is derived from an EMBL/GenBank/DDBJ whole genome shotgun (WGS) entry which is preliminary data.</text>
</comment>
<dbReference type="CDD" id="cd00340">
    <property type="entry name" value="GSH_Peroxidase"/>
    <property type="match status" value="1"/>
</dbReference>
<evidence type="ECO:0000313" key="8">
    <source>
        <dbReference type="Proteomes" id="UP000031802"/>
    </source>
</evidence>
<dbReference type="Gene3D" id="3.40.30.10">
    <property type="entry name" value="Glutaredoxin"/>
    <property type="match status" value="1"/>
</dbReference>
<keyword evidence="3 5" id="KW-0560">Oxidoreductase</keyword>
<dbReference type="STRING" id="1229276.DI53_3803"/>
<comment type="similarity">
    <text evidence="1 5">Belongs to the glutathione peroxidase family.</text>
</comment>
<feature type="domain" description="Thioredoxin" evidence="6">
    <location>
        <begin position="1"/>
        <end position="164"/>
    </location>
</feature>
<dbReference type="eggNOG" id="COG0386">
    <property type="taxonomic scope" value="Bacteria"/>
</dbReference>
<dbReference type="PANTHER" id="PTHR11592:SF78">
    <property type="entry name" value="GLUTATHIONE PEROXIDASE"/>
    <property type="match status" value="1"/>
</dbReference>
<reference evidence="8" key="1">
    <citation type="submission" date="2014-04" db="EMBL/GenBank/DDBJ databases">
        <title>Whole-Genome optical mapping and complete genome sequence of Sphingobacterium deserti sp. nov., a new spaces isolated from desert in the west of China.</title>
        <authorList>
            <person name="Teng C."/>
            <person name="Zhou Z."/>
            <person name="Li X."/>
            <person name="Chen M."/>
            <person name="Lin M."/>
            <person name="Wang L."/>
            <person name="Su S."/>
            <person name="Zhang C."/>
            <person name="Zhang W."/>
        </authorList>
    </citation>
    <scope>NUCLEOTIDE SEQUENCE [LARGE SCALE GENOMIC DNA]</scope>
    <source>
        <strain evidence="8">ACCC05744</strain>
    </source>
</reference>
<dbReference type="GO" id="GO:0034599">
    <property type="term" value="P:cellular response to oxidative stress"/>
    <property type="evidence" value="ECO:0007669"/>
    <property type="project" value="TreeGrafter"/>
</dbReference>
<dbReference type="PATRIC" id="fig|1229276.3.peg.3936"/>
<dbReference type="SUPFAM" id="SSF52833">
    <property type="entry name" value="Thioredoxin-like"/>
    <property type="match status" value="1"/>
</dbReference>
<dbReference type="PROSITE" id="PS51355">
    <property type="entry name" value="GLUTATHIONE_PEROXID_3"/>
    <property type="match status" value="1"/>
</dbReference>
<dbReference type="PRINTS" id="PR01011">
    <property type="entry name" value="GLUTPROXDASE"/>
</dbReference>
<dbReference type="GO" id="GO:0004601">
    <property type="term" value="F:peroxidase activity"/>
    <property type="evidence" value="ECO:0007669"/>
    <property type="project" value="UniProtKB-KW"/>
</dbReference>
<keyword evidence="8" id="KW-1185">Reference proteome</keyword>
<evidence type="ECO:0000256" key="3">
    <source>
        <dbReference type="ARBA" id="ARBA00023002"/>
    </source>
</evidence>